<gene>
    <name evidence="4" type="ORF">SAMN06295879_1126</name>
</gene>
<name>A0A1T4XHE6_9MICO</name>
<evidence type="ECO:0000256" key="1">
    <source>
        <dbReference type="ARBA" id="ARBA00007118"/>
    </source>
</evidence>
<proteinExistence type="inferred from homology"/>
<sequence>MTLTTTTAVTRADETSAPILEVLAARWSPRSYDPTVAIDEQALASVLEAGRWSPSAANTQPWRFIVARRGSEAFDKIVSNLMGFNQAWTPNAAALIVNIAETTDLDGKPRGMAAYDLGQAVAHMSIQAHHEGLHVHQMSGIIAEGLRDAFSIPENLTPLTVTALGTIDAPEALGEEGAIAREKAPRERFPLDEIVLVNE</sequence>
<dbReference type="Gene3D" id="3.40.109.10">
    <property type="entry name" value="NADH Oxidase"/>
    <property type="match status" value="1"/>
</dbReference>
<accession>A0A1T4XHE6</accession>
<dbReference type="InterPro" id="IPR000415">
    <property type="entry name" value="Nitroreductase-like"/>
</dbReference>
<reference evidence="5" key="1">
    <citation type="submission" date="2017-02" db="EMBL/GenBank/DDBJ databases">
        <authorList>
            <person name="Varghese N."/>
            <person name="Submissions S."/>
        </authorList>
    </citation>
    <scope>NUCLEOTIDE SEQUENCE [LARGE SCALE GENOMIC DNA]</scope>
    <source>
        <strain evidence="5">VKM Ac-2052</strain>
    </source>
</reference>
<evidence type="ECO:0000313" key="5">
    <source>
        <dbReference type="Proteomes" id="UP000189735"/>
    </source>
</evidence>
<dbReference type="InterPro" id="IPR029479">
    <property type="entry name" value="Nitroreductase"/>
</dbReference>
<dbReference type="PANTHER" id="PTHR43673:SF10">
    <property type="entry name" value="NADH DEHYDROGENASE_NAD(P)H NITROREDUCTASE XCC3605-RELATED"/>
    <property type="match status" value="1"/>
</dbReference>
<evidence type="ECO:0000256" key="2">
    <source>
        <dbReference type="ARBA" id="ARBA00023002"/>
    </source>
</evidence>
<dbReference type="SUPFAM" id="SSF55469">
    <property type="entry name" value="FMN-dependent nitroreductase-like"/>
    <property type="match status" value="1"/>
</dbReference>
<evidence type="ECO:0000313" key="4">
    <source>
        <dbReference type="EMBL" id="SKA88934.1"/>
    </source>
</evidence>
<dbReference type="Proteomes" id="UP000189735">
    <property type="component" value="Unassembled WGS sequence"/>
</dbReference>
<dbReference type="Pfam" id="PF00881">
    <property type="entry name" value="Nitroreductase"/>
    <property type="match status" value="1"/>
</dbReference>
<dbReference type="PANTHER" id="PTHR43673">
    <property type="entry name" value="NAD(P)H NITROREDUCTASE YDGI-RELATED"/>
    <property type="match status" value="1"/>
</dbReference>
<protein>
    <submittedName>
        <fullName evidence="4">Nitroreductase family protein</fullName>
    </submittedName>
</protein>
<dbReference type="AlphaFoldDB" id="A0A1T4XHE6"/>
<dbReference type="GO" id="GO:0016491">
    <property type="term" value="F:oxidoreductase activity"/>
    <property type="evidence" value="ECO:0007669"/>
    <property type="project" value="UniProtKB-KW"/>
</dbReference>
<feature type="domain" description="Nitroreductase" evidence="3">
    <location>
        <begin position="24"/>
        <end position="73"/>
    </location>
</feature>
<dbReference type="RefSeq" id="WP_044439675.1">
    <property type="nucleotide sequence ID" value="NZ_FUYG01000003.1"/>
</dbReference>
<keyword evidence="2" id="KW-0560">Oxidoreductase</keyword>
<dbReference type="EMBL" id="FUYG01000003">
    <property type="protein sequence ID" value="SKA88934.1"/>
    <property type="molecule type" value="Genomic_DNA"/>
</dbReference>
<dbReference type="CDD" id="cd02138">
    <property type="entry name" value="TdsD-like"/>
    <property type="match status" value="1"/>
</dbReference>
<comment type="similarity">
    <text evidence="1">Belongs to the nitroreductase family.</text>
</comment>
<organism evidence="4 5">
    <name type="scientific">Agreia bicolorata</name>
    <dbReference type="NCBI Taxonomy" id="110935"/>
    <lineage>
        <taxon>Bacteria</taxon>
        <taxon>Bacillati</taxon>
        <taxon>Actinomycetota</taxon>
        <taxon>Actinomycetes</taxon>
        <taxon>Micrococcales</taxon>
        <taxon>Microbacteriaceae</taxon>
        <taxon>Agreia</taxon>
    </lineage>
</organism>
<evidence type="ECO:0000259" key="3">
    <source>
        <dbReference type="Pfam" id="PF00881"/>
    </source>
</evidence>